<organism evidence="2 3">
    <name type="scientific">Estrella lausannensis</name>
    <dbReference type="NCBI Taxonomy" id="483423"/>
    <lineage>
        <taxon>Bacteria</taxon>
        <taxon>Pseudomonadati</taxon>
        <taxon>Chlamydiota</taxon>
        <taxon>Chlamydiia</taxon>
        <taxon>Parachlamydiales</taxon>
        <taxon>Candidatus Criblamydiaceae</taxon>
        <taxon>Estrella</taxon>
    </lineage>
</organism>
<reference evidence="3" key="1">
    <citation type="submission" date="2015-06" db="EMBL/GenBank/DDBJ databases">
        <authorList>
            <person name="Bertelli C."/>
        </authorList>
    </citation>
    <scope>NUCLEOTIDE SEQUENCE [LARGE SCALE GENOMIC DNA]</scope>
    <source>
        <strain evidence="3">CRIB-30</strain>
    </source>
</reference>
<name>A0A0H5DPX1_9BACT</name>
<evidence type="ECO:0000313" key="3">
    <source>
        <dbReference type="Proteomes" id="UP000220251"/>
    </source>
</evidence>
<keyword evidence="3" id="KW-1185">Reference proteome</keyword>
<accession>A0A0H5DPX1</accession>
<dbReference type="RefSeq" id="WP_098038509.1">
    <property type="nucleotide sequence ID" value="NZ_CWGJ01000015.1"/>
</dbReference>
<dbReference type="OrthoDB" id="9933620at2"/>
<dbReference type="EMBL" id="CWGJ01000015">
    <property type="protein sequence ID" value="CRX38646.1"/>
    <property type="molecule type" value="Genomic_DNA"/>
</dbReference>
<keyword evidence="1" id="KW-0175">Coiled coil</keyword>
<feature type="coiled-coil region" evidence="1">
    <location>
        <begin position="113"/>
        <end position="140"/>
    </location>
</feature>
<sequence length="273" mass="29615">MSITQFSHIGKAQDREQVVQQSAVQLPEYPTLKAVEDSYRSQADVASGKSAAELGFDMLSAAGAKREVGEKPNLIDSEIQRVSFEIREESKKEKANWTKIDYLIRQLAVLLLRKAGKSDMEMTQAEVERMREEIQNVKGTYNNFWSLLTGIGCGTISIIGGMVGAGANIAGLGQLANGAAKVSQSISQVSQFSQSAGAISQGIQGAVGQPLQSYYESKRQAHQFDLQLTTNRRDVAQSSAGQNRNMQGSALSNLDRMNENLHNAAMRILSASA</sequence>
<evidence type="ECO:0000256" key="1">
    <source>
        <dbReference type="SAM" id="Coils"/>
    </source>
</evidence>
<dbReference type="Proteomes" id="UP000220251">
    <property type="component" value="Unassembled WGS sequence"/>
</dbReference>
<evidence type="ECO:0000313" key="2">
    <source>
        <dbReference type="EMBL" id="CRX38646.1"/>
    </source>
</evidence>
<dbReference type="AlphaFoldDB" id="A0A0H5DPX1"/>
<protein>
    <submittedName>
        <fullName evidence="2">Conserved putative membrane protein</fullName>
    </submittedName>
</protein>
<proteinExistence type="predicted"/>
<gene>
    <name evidence="2" type="ORF">ELAC_1307</name>
</gene>